<dbReference type="CDD" id="cd09859">
    <property type="entry name" value="PIN_53EXO"/>
    <property type="match status" value="1"/>
</dbReference>
<evidence type="ECO:0000256" key="3">
    <source>
        <dbReference type="ARBA" id="ARBA00023125"/>
    </source>
</evidence>
<keyword evidence="2" id="KW-0378">Hydrolase</keyword>
<dbReference type="AlphaFoldDB" id="A0A382I6T9"/>
<dbReference type="GO" id="GO:0003677">
    <property type="term" value="F:DNA binding"/>
    <property type="evidence" value="ECO:0007669"/>
    <property type="project" value="UniProtKB-KW"/>
</dbReference>
<evidence type="ECO:0000259" key="4">
    <source>
        <dbReference type="SMART" id="SM00475"/>
    </source>
</evidence>
<dbReference type="InterPro" id="IPR038969">
    <property type="entry name" value="FEN"/>
</dbReference>
<evidence type="ECO:0000256" key="1">
    <source>
        <dbReference type="ARBA" id="ARBA00022722"/>
    </source>
</evidence>
<accession>A0A382I6T9</accession>
<dbReference type="CDD" id="cd09898">
    <property type="entry name" value="H3TH_53EXO"/>
    <property type="match status" value="1"/>
</dbReference>
<feature type="non-terminal residue" evidence="5">
    <location>
        <position position="402"/>
    </location>
</feature>
<dbReference type="InterPro" id="IPR002421">
    <property type="entry name" value="5-3_exonuclease"/>
</dbReference>
<dbReference type="SMART" id="SM00475">
    <property type="entry name" value="53EXOc"/>
    <property type="match status" value="1"/>
</dbReference>
<dbReference type="Pfam" id="PF02739">
    <property type="entry name" value="5_3_exonuc_N"/>
    <property type="match status" value="1"/>
</dbReference>
<dbReference type="SMART" id="SM00279">
    <property type="entry name" value="HhH2"/>
    <property type="match status" value="1"/>
</dbReference>
<dbReference type="InterPro" id="IPR029060">
    <property type="entry name" value="PIN-like_dom_sf"/>
</dbReference>
<keyword evidence="3" id="KW-0238">DNA-binding</keyword>
<dbReference type="EMBL" id="UINC01065539">
    <property type="protein sequence ID" value="SVB95316.1"/>
    <property type="molecule type" value="Genomic_DNA"/>
</dbReference>
<keyword evidence="1" id="KW-0540">Nuclease</keyword>
<name>A0A382I6T9_9ZZZZ</name>
<dbReference type="GO" id="GO:0033567">
    <property type="term" value="P:DNA replication, Okazaki fragment processing"/>
    <property type="evidence" value="ECO:0007669"/>
    <property type="project" value="InterPro"/>
</dbReference>
<dbReference type="PANTHER" id="PTHR42646">
    <property type="entry name" value="FLAP ENDONUCLEASE XNI"/>
    <property type="match status" value="1"/>
</dbReference>
<dbReference type="InterPro" id="IPR020046">
    <property type="entry name" value="5-3_exonucl_a-hlix_arch_N"/>
</dbReference>
<sequence length="402" mass="44366">MDYESGQQPRIFLIDAYAMIYRAFFAFIKRPLMNSKGENTSAAYGFANFLIDIRDKYKPDYLAVVFDAGNSKREEIYPEYKATREKMPDELRASLPHIRELVAGFNDSIVELDGYEADDVIGTLAIKAQEAGLEAVIVSGDKDLYQLVGPGVQLFNPGRGGRTGVAPNWVDEGNVHEKFGIPAGQVIDYLALIGDASDNIPGAPGIGPKTAVKLLDQFANVEEILANVDRVKPKKAQNSLEQNREQVLMSKNLVTIMTDLDVGLNLEDWKVTEPDSACLYEFFSRMEFRRLTARFASQESGAEQSLQENSEESGGLKVGNQATREQEEQGLYRGFTLVKDVGKLETVLAKLGKKDQIAMEVFTGFLDPHRADLAGIALAADSSEVFYLSFGHVSGDPILEVE</sequence>
<dbReference type="InterPro" id="IPR036397">
    <property type="entry name" value="RNaseH_sf"/>
</dbReference>
<dbReference type="InterPro" id="IPR008918">
    <property type="entry name" value="HhH2"/>
</dbReference>
<proteinExistence type="predicted"/>
<dbReference type="Pfam" id="PF01367">
    <property type="entry name" value="5_3_exonuc"/>
    <property type="match status" value="1"/>
</dbReference>
<dbReference type="InterPro" id="IPR036279">
    <property type="entry name" value="5-3_exonuclease_C_sf"/>
</dbReference>
<dbReference type="SUPFAM" id="SSF47807">
    <property type="entry name" value="5' to 3' exonuclease, C-terminal subdomain"/>
    <property type="match status" value="1"/>
</dbReference>
<evidence type="ECO:0000313" key="5">
    <source>
        <dbReference type="EMBL" id="SVB95316.1"/>
    </source>
</evidence>
<dbReference type="FunFam" id="1.10.150.20:FF:000003">
    <property type="entry name" value="DNA polymerase I"/>
    <property type="match status" value="1"/>
</dbReference>
<dbReference type="GO" id="GO:0008409">
    <property type="term" value="F:5'-3' exonuclease activity"/>
    <property type="evidence" value="ECO:0007669"/>
    <property type="project" value="InterPro"/>
</dbReference>
<dbReference type="GO" id="GO:0017108">
    <property type="term" value="F:5'-flap endonuclease activity"/>
    <property type="evidence" value="ECO:0007669"/>
    <property type="project" value="InterPro"/>
</dbReference>
<dbReference type="Gene3D" id="1.10.150.20">
    <property type="entry name" value="5' to 3' exonuclease, C-terminal subdomain"/>
    <property type="match status" value="1"/>
</dbReference>
<dbReference type="Gene3D" id="3.30.420.10">
    <property type="entry name" value="Ribonuclease H-like superfamily/Ribonuclease H"/>
    <property type="match status" value="1"/>
</dbReference>
<evidence type="ECO:0000256" key="2">
    <source>
        <dbReference type="ARBA" id="ARBA00022801"/>
    </source>
</evidence>
<dbReference type="SUPFAM" id="SSF88723">
    <property type="entry name" value="PIN domain-like"/>
    <property type="match status" value="1"/>
</dbReference>
<dbReference type="Gene3D" id="3.40.50.1010">
    <property type="entry name" value="5'-nuclease"/>
    <property type="match status" value="1"/>
</dbReference>
<gene>
    <name evidence="5" type="ORF">METZ01_LOCUS248170</name>
</gene>
<feature type="domain" description="5'-3' exonuclease" evidence="4">
    <location>
        <begin position="8"/>
        <end position="272"/>
    </location>
</feature>
<protein>
    <recommendedName>
        <fullName evidence="4">5'-3' exonuclease domain-containing protein</fullName>
    </recommendedName>
</protein>
<organism evidence="5">
    <name type="scientific">marine metagenome</name>
    <dbReference type="NCBI Taxonomy" id="408172"/>
    <lineage>
        <taxon>unclassified sequences</taxon>
        <taxon>metagenomes</taxon>
        <taxon>ecological metagenomes</taxon>
    </lineage>
</organism>
<dbReference type="PANTHER" id="PTHR42646:SF2">
    <property type="entry name" value="5'-3' EXONUCLEASE FAMILY PROTEIN"/>
    <property type="match status" value="1"/>
</dbReference>
<reference evidence="5" key="1">
    <citation type="submission" date="2018-05" db="EMBL/GenBank/DDBJ databases">
        <authorList>
            <person name="Lanie J.A."/>
            <person name="Ng W.-L."/>
            <person name="Kazmierczak K.M."/>
            <person name="Andrzejewski T.M."/>
            <person name="Davidsen T.M."/>
            <person name="Wayne K.J."/>
            <person name="Tettelin H."/>
            <person name="Glass J.I."/>
            <person name="Rusch D."/>
            <person name="Podicherti R."/>
            <person name="Tsui H.-C.T."/>
            <person name="Winkler M.E."/>
        </authorList>
    </citation>
    <scope>NUCLEOTIDE SEQUENCE</scope>
</reference>
<dbReference type="InterPro" id="IPR020045">
    <property type="entry name" value="DNA_polI_H3TH"/>
</dbReference>